<evidence type="ECO:0000313" key="2">
    <source>
        <dbReference type="EMBL" id="KAA8565804.1"/>
    </source>
</evidence>
<dbReference type="VEuPathDB" id="FungiDB:MFRU_006g03410"/>
<name>A0A5M9J8G9_MONFR</name>
<sequence>MAHLSLPVNFSSLTNTADINLTSPDSLLHTPVLAKANSISVATDGDVHFPALINASDVHMQGRTSSYVTFPSTYSRHKIHMQHPHTSRPPSPAHSGVSLPNLQYLNQCPSLEIYLPVDCTSREEVFDHTSALFAEQHGYKSAAHQSRTFECPSVVDDGKKGLSRDVKDKMGFGLGLRGEVAVLGLVLVLRLVLKRKVAIPEEKGGPKKIDRGESRSVKSEERGDRRLASFW</sequence>
<organism evidence="2 3">
    <name type="scientific">Monilinia fructicola</name>
    <name type="common">Brown rot fungus</name>
    <name type="synonym">Ciboria fructicola</name>
    <dbReference type="NCBI Taxonomy" id="38448"/>
    <lineage>
        <taxon>Eukaryota</taxon>
        <taxon>Fungi</taxon>
        <taxon>Dikarya</taxon>
        <taxon>Ascomycota</taxon>
        <taxon>Pezizomycotina</taxon>
        <taxon>Leotiomycetes</taxon>
        <taxon>Helotiales</taxon>
        <taxon>Sclerotiniaceae</taxon>
        <taxon>Monilinia</taxon>
    </lineage>
</organism>
<reference evidence="2 3" key="1">
    <citation type="submission" date="2019-06" db="EMBL/GenBank/DDBJ databases">
        <title>Genome Sequence of the Brown Rot Fungal Pathogen Monilinia fructicola.</title>
        <authorList>
            <person name="De Miccolis Angelini R.M."/>
            <person name="Landi L."/>
            <person name="Abate D."/>
            <person name="Pollastro S."/>
            <person name="Romanazzi G."/>
            <person name="Faretra F."/>
        </authorList>
    </citation>
    <scope>NUCLEOTIDE SEQUENCE [LARGE SCALE GENOMIC DNA]</scope>
    <source>
        <strain evidence="2 3">Mfrc123</strain>
    </source>
</reference>
<evidence type="ECO:0000256" key="1">
    <source>
        <dbReference type="SAM" id="MobiDB-lite"/>
    </source>
</evidence>
<feature type="region of interest" description="Disordered" evidence="1">
    <location>
        <begin position="203"/>
        <end position="231"/>
    </location>
</feature>
<dbReference type="EMBL" id="VICG01000013">
    <property type="protein sequence ID" value="KAA8565804.1"/>
    <property type="molecule type" value="Genomic_DNA"/>
</dbReference>
<accession>A0A5M9J8G9</accession>
<keyword evidence="3" id="KW-1185">Reference proteome</keyword>
<dbReference type="AlphaFoldDB" id="A0A5M9J8G9"/>
<comment type="caution">
    <text evidence="2">The sequence shown here is derived from an EMBL/GenBank/DDBJ whole genome shotgun (WGS) entry which is preliminary data.</text>
</comment>
<gene>
    <name evidence="2" type="ORF">EYC84_009628</name>
</gene>
<protein>
    <submittedName>
        <fullName evidence="2">Uncharacterized protein</fullName>
    </submittedName>
</protein>
<proteinExistence type="predicted"/>
<dbReference type="Proteomes" id="UP000322873">
    <property type="component" value="Unassembled WGS sequence"/>
</dbReference>
<evidence type="ECO:0000313" key="3">
    <source>
        <dbReference type="Proteomes" id="UP000322873"/>
    </source>
</evidence>